<feature type="domain" description="Gnk2-homologous" evidence="4">
    <location>
        <begin position="74"/>
        <end position="181"/>
    </location>
</feature>
<keyword evidence="1 3" id="KW-0732">Signal</keyword>
<evidence type="ECO:0000256" key="1">
    <source>
        <dbReference type="ARBA" id="ARBA00022729"/>
    </source>
</evidence>
<dbReference type="InterPro" id="IPR002902">
    <property type="entry name" value="GNK2"/>
</dbReference>
<keyword evidence="2" id="KW-0677">Repeat</keyword>
<name>A0AAV0GVW4_9ROSI</name>
<comment type="caution">
    <text evidence="5">The sequence shown here is derived from an EMBL/GenBank/DDBJ whole genome shotgun (WGS) entry which is preliminary data.</text>
</comment>
<dbReference type="InterPro" id="IPR038408">
    <property type="entry name" value="GNK2_sf"/>
</dbReference>
<feature type="signal peptide" evidence="3">
    <location>
        <begin position="1"/>
        <end position="45"/>
    </location>
</feature>
<dbReference type="CDD" id="cd23509">
    <property type="entry name" value="Gnk2-like"/>
    <property type="match status" value="1"/>
</dbReference>
<dbReference type="Gene3D" id="3.30.430.20">
    <property type="entry name" value="Gnk2 domain, C-X8-C-X2-C motif"/>
    <property type="match status" value="1"/>
</dbReference>
<dbReference type="EMBL" id="CAMGYJ010000002">
    <property type="protein sequence ID" value="CAI0376813.1"/>
    <property type="molecule type" value="Genomic_DNA"/>
</dbReference>
<feature type="chain" id="PRO_5043784894" description="Gnk2-homologous domain-containing protein" evidence="3">
    <location>
        <begin position="46"/>
        <end position="213"/>
    </location>
</feature>
<dbReference type="AlphaFoldDB" id="A0AAV0GVW4"/>
<dbReference type="Proteomes" id="UP001154282">
    <property type="component" value="Unassembled WGS sequence"/>
</dbReference>
<sequence>MNRKTPNSMASSSPPMSSRPSIHPPLLHLLVILQLLLFLPSCTIAQPPPFVISNCANQVGFGSWKARGGYHLGTILHAFAHQYPNTTDPMIIETLALRDAMRYCVHEGLESALFLGDAKVLIDHCNNGITHDAKCLPDLSAQQCEDCLVGAVGRIPNCCGGKVGGRVIQPTCNLRFETYRFHAETAAPPPLRPYRRLHRRFFLRRRLQKGQRK</sequence>
<organism evidence="5 6">
    <name type="scientific">Linum tenue</name>
    <dbReference type="NCBI Taxonomy" id="586396"/>
    <lineage>
        <taxon>Eukaryota</taxon>
        <taxon>Viridiplantae</taxon>
        <taxon>Streptophyta</taxon>
        <taxon>Embryophyta</taxon>
        <taxon>Tracheophyta</taxon>
        <taxon>Spermatophyta</taxon>
        <taxon>Magnoliopsida</taxon>
        <taxon>eudicotyledons</taxon>
        <taxon>Gunneridae</taxon>
        <taxon>Pentapetalae</taxon>
        <taxon>rosids</taxon>
        <taxon>fabids</taxon>
        <taxon>Malpighiales</taxon>
        <taxon>Linaceae</taxon>
        <taxon>Linum</taxon>
    </lineage>
</organism>
<protein>
    <recommendedName>
        <fullName evidence="4">Gnk2-homologous domain-containing protein</fullName>
    </recommendedName>
</protein>
<dbReference type="PROSITE" id="PS51473">
    <property type="entry name" value="GNK2"/>
    <property type="match status" value="1"/>
</dbReference>
<dbReference type="PANTHER" id="PTHR32099">
    <property type="entry name" value="CYSTEINE-RICH REPEAT SECRETORY PROTEIN"/>
    <property type="match status" value="1"/>
</dbReference>
<evidence type="ECO:0000259" key="4">
    <source>
        <dbReference type="PROSITE" id="PS51473"/>
    </source>
</evidence>
<evidence type="ECO:0000256" key="3">
    <source>
        <dbReference type="SAM" id="SignalP"/>
    </source>
</evidence>
<dbReference type="PANTHER" id="PTHR32099:SF51">
    <property type="entry name" value="CYSTEINE-RICH RECEPTOR-LIKE PROTEIN KINASE 25 ISOFORM X1"/>
    <property type="match status" value="1"/>
</dbReference>
<evidence type="ECO:0000256" key="2">
    <source>
        <dbReference type="ARBA" id="ARBA00022737"/>
    </source>
</evidence>
<dbReference type="Pfam" id="PF01657">
    <property type="entry name" value="Stress-antifung"/>
    <property type="match status" value="1"/>
</dbReference>
<proteinExistence type="predicted"/>
<evidence type="ECO:0000313" key="5">
    <source>
        <dbReference type="EMBL" id="CAI0376813.1"/>
    </source>
</evidence>
<evidence type="ECO:0000313" key="6">
    <source>
        <dbReference type="Proteomes" id="UP001154282"/>
    </source>
</evidence>
<accession>A0AAV0GVW4</accession>
<keyword evidence="6" id="KW-1185">Reference proteome</keyword>
<gene>
    <name evidence="5" type="ORF">LITE_LOCUS1186</name>
</gene>
<reference evidence="5" key="1">
    <citation type="submission" date="2022-08" db="EMBL/GenBank/DDBJ databases">
        <authorList>
            <person name="Gutierrez-Valencia J."/>
        </authorList>
    </citation>
    <scope>NUCLEOTIDE SEQUENCE</scope>
</reference>